<geneLocation type="plasmid" evidence="1">
    <name>pK204_rmpA2</name>
</geneLocation>
<dbReference type="AlphaFoldDB" id="A0A6G9HY33"/>
<evidence type="ECO:0000313" key="4">
    <source>
        <dbReference type="EMBL" id="QIQ15552.1"/>
    </source>
</evidence>
<evidence type="ECO:0000313" key="2">
    <source>
        <dbReference type="EMBL" id="QIQ15094.1"/>
    </source>
</evidence>
<dbReference type="EMBL" id="MK347236">
    <property type="protein sequence ID" value="QIQ15785.1"/>
    <property type="molecule type" value="Genomic_DNA"/>
</dbReference>
<geneLocation type="plasmid" evidence="3">
    <name>pK230_rmpA2</name>
</geneLocation>
<dbReference type="EMBL" id="MK347234">
    <property type="protein sequence ID" value="QIQ15325.1"/>
    <property type="molecule type" value="Genomic_DNA"/>
</dbReference>
<keyword evidence="4" id="KW-0614">Plasmid</keyword>
<protein>
    <submittedName>
        <fullName evidence="4">Uncharacterized protein</fullName>
    </submittedName>
</protein>
<evidence type="ECO:0000313" key="1">
    <source>
        <dbReference type="EMBL" id="QIQ14636.1"/>
    </source>
</evidence>
<evidence type="ECO:0000313" key="5">
    <source>
        <dbReference type="EMBL" id="QIQ15785.1"/>
    </source>
</evidence>
<geneLocation type="plasmid" evidence="4">
    <name>pK232_rmpA2</name>
</geneLocation>
<reference evidence="4" key="1">
    <citation type="submission" date="2018-12" db="EMBL/GenBank/DDBJ databases">
        <authorList>
            <person name="Liu L."/>
        </authorList>
    </citation>
    <scope>NUCLEOTIDE SEQUENCE</scope>
    <source>
        <strain evidence="1">K204</strain>
        <strain evidence="2">K214</strain>
        <strain evidence="3">K230</strain>
        <strain evidence="4">K232</strain>
        <strain evidence="5">K234</strain>
        <plasmid evidence="1">pK204_rmpA2</plasmid>
        <plasmid evidence="2">pK214_rmpA2</plasmid>
        <plasmid evidence="3">pK230_rmpA2</plasmid>
        <plasmid evidence="4">pK232_rmpA2</plasmid>
        <plasmid evidence="5">pK234_rmpA2</plasmid>
    </source>
</reference>
<dbReference type="EMBL" id="MK347233">
    <property type="protein sequence ID" value="QIQ15094.1"/>
    <property type="molecule type" value="Genomic_DNA"/>
</dbReference>
<name>A0A6G9HY33_KLEPN</name>
<organism evidence="4">
    <name type="scientific">Klebsiella pneumoniae</name>
    <dbReference type="NCBI Taxonomy" id="573"/>
    <lineage>
        <taxon>Bacteria</taxon>
        <taxon>Pseudomonadati</taxon>
        <taxon>Pseudomonadota</taxon>
        <taxon>Gammaproteobacteria</taxon>
        <taxon>Enterobacterales</taxon>
        <taxon>Enterobacteriaceae</taxon>
        <taxon>Klebsiella/Raoultella group</taxon>
        <taxon>Klebsiella</taxon>
        <taxon>Klebsiella pneumoniae complex</taxon>
    </lineage>
</organism>
<proteinExistence type="predicted"/>
<sequence length="70" mass="8069">MADLSAHNPVSVTRMNFTCCHYFQADNKQHYNHAIKLSDDRFRQIRLFTFSEVSGSVPRPGNKQSVLLGW</sequence>
<geneLocation type="plasmid" evidence="2">
    <name>pK214_rmpA2</name>
</geneLocation>
<geneLocation type="plasmid" evidence="5">
    <name>pK234_rmpA2</name>
</geneLocation>
<dbReference type="EMBL" id="MK347235">
    <property type="protein sequence ID" value="QIQ15552.1"/>
    <property type="molecule type" value="Genomic_DNA"/>
</dbReference>
<evidence type="ECO:0000313" key="3">
    <source>
        <dbReference type="EMBL" id="QIQ15325.1"/>
    </source>
</evidence>
<accession>A0A6G9HY33</accession>
<dbReference type="EMBL" id="MK347231">
    <property type="protein sequence ID" value="QIQ14636.1"/>
    <property type="molecule type" value="Genomic_DNA"/>
</dbReference>